<evidence type="ECO:0000256" key="1">
    <source>
        <dbReference type="SAM" id="MobiDB-lite"/>
    </source>
</evidence>
<feature type="compositionally biased region" description="Basic and acidic residues" evidence="1">
    <location>
        <begin position="130"/>
        <end position="147"/>
    </location>
</feature>
<protein>
    <submittedName>
        <fullName evidence="2">Uncharacterized protein</fullName>
    </submittedName>
</protein>
<feature type="region of interest" description="Disordered" evidence="1">
    <location>
        <begin position="62"/>
        <end position="84"/>
    </location>
</feature>
<dbReference type="OrthoDB" id="3513389at2759"/>
<dbReference type="HOGENOM" id="CLU_1215396_0_0_1"/>
<evidence type="ECO:0000313" key="2">
    <source>
        <dbReference type="EMBL" id="ESZ94781.1"/>
    </source>
</evidence>
<evidence type="ECO:0000313" key="3">
    <source>
        <dbReference type="Proteomes" id="UP000019487"/>
    </source>
</evidence>
<accession>W9CFY8</accession>
<dbReference type="Proteomes" id="UP000019487">
    <property type="component" value="Unassembled WGS sequence"/>
</dbReference>
<dbReference type="EMBL" id="AYSA01000226">
    <property type="protein sequence ID" value="ESZ94781.1"/>
    <property type="molecule type" value="Genomic_DNA"/>
</dbReference>
<name>W9CFY8_SCLBF</name>
<dbReference type="AlphaFoldDB" id="W9CFY8"/>
<sequence>MFTPPDPEGDAKKRTELMKRLDSVFSKMKFVERDGKKSCKFGSGHYYVQRSDGSESYIDSEGYGVCVSPEGRPRRQRRPAERQADLMKKLERKMKKNETRQLKYEVRWMFAQMARKTLCLVRAGEDFPKRPDELKAEKEAKHKETTLRESTQAAEKDDQPLTVTTSCDLSLPITVTTLQETVAGSFSDELPSISMPICGDAAPRGIKRGVEEVNGSTPCESLSKKIVS</sequence>
<reference evidence="2 3" key="1">
    <citation type="journal article" date="2014" name="Genome Announc.">
        <title>Draft genome sequence of Sclerotinia borealis, a psychrophilic plant pathogenic fungus.</title>
        <authorList>
            <person name="Mardanov A.V."/>
            <person name="Beletsky A.V."/>
            <person name="Kadnikov V.V."/>
            <person name="Ignatov A.N."/>
            <person name="Ravin N.V."/>
        </authorList>
    </citation>
    <scope>NUCLEOTIDE SEQUENCE [LARGE SCALE GENOMIC DNA]</scope>
    <source>
        <strain evidence="3">F-4157</strain>
    </source>
</reference>
<gene>
    <name evidence="2" type="ORF">SBOR_4838</name>
</gene>
<organism evidence="2 3">
    <name type="scientific">Sclerotinia borealis (strain F-4128)</name>
    <dbReference type="NCBI Taxonomy" id="1432307"/>
    <lineage>
        <taxon>Eukaryota</taxon>
        <taxon>Fungi</taxon>
        <taxon>Dikarya</taxon>
        <taxon>Ascomycota</taxon>
        <taxon>Pezizomycotina</taxon>
        <taxon>Leotiomycetes</taxon>
        <taxon>Helotiales</taxon>
        <taxon>Sclerotiniaceae</taxon>
        <taxon>Sclerotinia</taxon>
    </lineage>
</organism>
<proteinExistence type="predicted"/>
<comment type="caution">
    <text evidence="2">The sequence shown here is derived from an EMBL/GenBank/DDBJ whole genome shotgun (WGS) entry which is preliminary data.</text>
</comment>
<keyword evidence="3" id="KW-1185">Reference proteome</keyword>
<feature type="region of interest" description="Disordered" evidence="1">
    <location>
        <begin position="130"/>
        <end position="160"/>
    </location>
</feature>